<gene>
    <name evidence="7" type="ORF">STRCI_007550</name>
</gene>
<evidence type="ECO:0000256" key="2">
    <source>
        <dbReference type="ARBA" id="ARBA00022679"/>
    </source>
</evidence>
<name>A0ABY7KN55_9ACTN</name>
<dbReference type="EMBL" id="CP114413">
    <property type="protein sequence ID" value="WAZ26012.1"/>
    <property type="molecule type" value="Genomic_DNA"/>
</dbReference>
<sequence length="481" mass="50355">MVLLGPSVAVYATDIVLRRNRYDGPALTDETRHSRFWYTGGVHVPGAVALGGPDLALPVGMACLGGPVHGPGAPEGVAHQRLHARSTRARALDAIVAGRDDAPSRARAGPHVARRQPSDPKGRAAVNNRETSTAPRARAEDQVRALQLIQGHMAAQAVGVAARLDLADVLAAGPMSCAELAEATGTDPDALRRLLRALESLGLVERPTAADLFALTSFGEVLRSDADAPARAIAALFTSPVVWRPWGELLHSVRTGRTAFESVFGTAAFGHIGGHPDLSALFNSGMAELARGAAQSVAAGYDFSGFRTVVDVGGGNGTLLAALLAASPGSRGVLFDTPTGVREAALVLAAAGVSDRCTVTTGDFFTAVPPGGDAYVLKNVLHDWDDERAHALLGRCRRAMPDHARLLLIEAVLPDDDGPAARLSAVLSDLNMLVMVGGRERTRREYADLLAAAGLELTDVSEPLAPTHFQVLEAVPRRAHP</sequence>
<dbReference type="Gene3D" id="3.40.50.150">
    <property type="entry name" value="Vaccinia Virus protein VP39"/>
    <property type="match status" value="1"/>
</dbReference>
<evidence type="ECO:0000259" key="5">
    <source>
        <dbReference type="Pfam" id="PF00891"/>
    </source>
</evidence>
<dbReference type="InterPro" id="IPR036390">
    <property type="entry name" value="WH_DNA-bd_sf"/>
</dbReference>
<dbReference type="InterPro" id="IPR011991">
    <property type="entry name" value="ArsR-like_HTH"/>
</dbReference>
<dbReference type="InterPro" id="IPR016461">
    <property type="entry name" value="COMT-like"/>
</dbReference>
<feature type="region of interest" description="Disordered" evidence="4">
    <location>
        <begin position="98"/>
        <end position="139"/>
    </location>
</feature>
<accession>A0ABY7KN55</accession>
<dbReference type="SUPFAM" id="SSF53335">
    <property type="entry name" value="S-adenosyl-L-methionine-dependent methyltransferases"/>
    <property type="match status" value="1"/>
</dbReference>
<dbReference type="PROSITE" id="PS51683">
    <property type="entry name" value="SAM_OMT_II"/>
    <property type="match status" value="1"/>
</dbReference>
<evidence type="ECO:0000259" key="6">
    <source>
        <dbReference type="Pfam" id="PF08100"/>
    </source>
</evidence>
<dbReference type="PANTHER" id="PTHR43712:SF2">
    <property type="entry name" value="O-METHYLTRANSFERASE CICE"/>
    <property type="match status" value="1"/>
</dbReference>
<dbReference type="Gene3D" id="1.10.10.10">
    <property type="entry name" value="Winged helix-like DNA-binding domain superfamily/Winged helix DNA-binding domain"/>
    <property type="match status" value="1"/>
</dbReference>
<dbReference type="InterPro" id="IPR029063">
    <property type="entry name" value="SAM-dependent_MTases_sf"/>
</dbReference>
<dbReference type="GO" id="GO:0032259">
    <property type="term" value="P:methylation"/>
    <property type="evidence" value="ECO:0007669"/>
    <property type="project" value="UniProtKB-KW"/>
</dbReference>
<reference evidence="7" key="1">
    <citation type="submission" date="2022-12" db="EMBL/GenBank/DDBJ databases">
        <authorList>
            <person name="Ruckert C."/>
            <person name="Busche T."/>
            <person name="Kalinowski J."/>
            <person name="Wittmann C."/>
        </authorList>
    </citation>
    <scope>NUCLEOTIDE SEQUENCE</scope>
    <source>
        <strain evidence="7">DSM 40467</strain>
    </source>
</reference>
<protein>
    <submittedName>
        <fullName evidence="7">Methyltransferase</fullName>
    </submittedName>
</protein>
<evidence type="ECO:0000256" key="4">
    <source>
        <dbReference type="SAM" id="MobiDB-lite"/>
    </source>
</evidence>
<keyword evidence="8" id="KW-1185">Reference proteome</keyword>
<keyword evidence="2" id="KW-0808">Transferase</keyword>
<evidence type="ECO:0000313" key="8">
    <source>
        <dbReference type="Proteomes" id="UP001164439"/>
    </source>
</evidence>
<dbReference type="InterPro" id="IPR036388">
    <property type="entry name" value="WH-like_DNA-bd_sf"/>
</dbReference>
<evidence type="ECO:0000256" key="1">
    <source>
        <dbReference type="ARBA" id="ARBA00022603"/>
    </source>
</evidence>
<feature type="domain" description="O-methyltransferase dimerisation" evidence="6">
    <location>
        <begin position="146"/>
        <end position="222"/>
    </location>
</feature>
<proteinExistence type="predicted"/>
<dbReference type="Pfam" id="PF08100">
    <property type="entry name" value="Dimerisation"/>
    <property type="match status" value="1"/>
</dbReference>
<dbReference type="InterPro" id="IPR001077">
    <property type="entry name" value="COMT_C"/>
</dbReference>
<dbReference type="GO" id="GO:0008168">
    <property type="term" value="F:methyltransferase activity"/>
    <property type="evidence" value="ECO:0007669"/>
    <property type="project" value="UniProtKB-KW"/>
</dbReference>
<evidence type="ECO:0000313" key="7">
    <source>
        <dbReference type="EMBL" id="WAZ26012.1"/>
    </source>
</evidence>
<dbReference type="PANTHER" id="PTHR43712">
    <property type="entry name" value="PUTATIVE (AFU_ORTHOLOGUE AFUA_4G14580)-RELATED"/>
    <property type="match status" value="1"/>
</dbReference>
<dbReference type="RefSeq" id="WP_269663495.1">
    <property type="nucleotide sequence ID" value="NZ_CP114413.1"/>
</dbReference>
<dbReference type="Gene3D" id="1.10.287.1350">
    <property type="match status" value="1"/>
</dbReference>
<dbReference type="Proteomes" id="UP001164439">
    <property type="component" value="Chromosome"/>
</dbReference>
<feature type="domain" description="O-methyltransferase C-terminal" evidence="5">
    <location>
        <begin position="246"/>
        <end position="455"/>
    </location>
</feature>
<dbReference type="CDD" id="cd00090">
    <property type="entry name" value="HTH_ARSR"/>
    <property type="match status" value="1"/>
</dbReference>
<dbReference type="Pfam" id="PF00891">
    <property type="entry name" value="Methyltransf_2"/>
    <property type="match status" value="1"/>
</dbReference>
<dbReference type="InterPro" id="IPR012967">
    <property type="entry name" value="COMT_dimerisation"/>
</dbReference>
<organism evidence="7 8">
    <name type="scientific">Streptomyces cinnabarinus</name>
    <dbReference type="NCBI Taxonomy" id="67287"/>
    <lineage>
        <taxon>Bacteria</taxon>
        <taxon>Bacillati</taxon>
        <taxon>Actinomycetota</taxon>
        <taxon>Actinomycetes</taxon>
        <taxon>Kitasatosporales</taxon>
        <taxon>Streptomycetaceae</taxon>
        <taxon>Streptomyces</taxon>
    </lineage>
</organism>
<keyword evidence="1 7" id="KW-0489">Methyltransferase</keyword>
<evidence type="ECO:0000256" key="3">
    <source>
        <dbReference type="ARBA" id="ARBA00022691"/>
    </source>
</evidence>
<dbReference type="SUPFAM" id="SSF46785">
    <property type="entry name" value="Winged helix' DNA-binding domain"/>
    <property type="match status" value="1"/>
</dbReference>
<keyword evidence="3" id="KW-0949">S-adenosyl-L-methionine</keyword>
<dbReference type="CDD" id="cd02440">
    <property type="entry name" value="AdoMet_MTases"/>
    <property type="match status" value="1"/>
</dbReference>